<protein>
    <submittedName>
        <fullName evidence="1">Uncharacterized protein</fullName>
    </submittedName>
</protein>
<dbReference type="Proteomes" id="UP000185612">
    <property type="component" value="Unassembled WGS sequence"/>
</dbReference>
<reference evidence="2" key="1">
    <citation type="submission" date="2016-12" db="EMBL/GenBank/DDBJ databases">
        <authorList>
            <person name="Meng X."/>
        </authorList>
    </citation>
    <scope>NUCLEOTIDE SEQUENCE [LARGE SCALE GENOMIC DNA]</scope>
    <source>
        <strain evidence="2">DSM 20732</strain>
    </source>
</reference>
<comment type="caution">
    <text evidence="1">The sequence shown here is derived from an EMBL/GenBank/DDBJ whole genome shotgun (WGS) entry which is preliminary data.</text>
</comment>
<organism evidence="1 2">
    <name type="scientific">Buchananella hordeovulneris</name>
    <dbReference type="NCBI Taxonomy" id="52770"/>
    <lineage>
        <taxon>Bacteria</taxon>
        <taxon>Bacillati</taxon>
        <taxon>Actinomycetota</taxon>
        <taxon>Actinomycetes</taxon>
        <taxon>Actinomycetales</taxon>
        <taxon>Actinomycetaceae</taxon>
        <taxon>Buchananella</taxon>
    </lineage>
</organism>
<dbReference type="AlphaFoldDB" id="A0A1Q5PTY6"/>
<dbReference type="InParanoid" id="A0A1Q5PTY6"/>
<keyword evidence="2" id="KW-1185">Reference proteome</keyword>
<name>A0A1Q5PTY6_9ACTO</name>
<evidence type="ECO:0000313" key="2">
    <source>
        <dbReference type="Proteomes" id="UP000185612"/>
    </source>
</evidence>
<proteinExistence type="predicted"/>
<accession>A0A1Q5PTY6</accession>
<sequence>MSLGHPPLSPFLNCLLRSVAGAARASCPVVTAREGIIVGRDKLRALQVAALVWLQQLRSDERGQTAVERVGIVFVVVALAMAFRGQLSEILGSLAGAIRGMMGSAS</sequence>
<dbReference type="EMBL" id="MQVS01000011">
    <property type="protein sequence ID" value="OKL51024.1"/>
    <property type="molecule type" value="Genomic_DNA"/>
</dbReference>
<evidence type="ECO:0000313" key="1">
    <source>
        <dbReference type="EMBL" id="OKL51024.1"/>
    </source>
</evidence>
<gene>
    <name evidence="1" type="ORF">BSZ40_09725</name>
</gene>